<gene>
    <name evidence="2" type="ORF">DET59_11236</name>
</gene>
<dbReference type="AlphaFoldDB" id="A0A366EK26"/>
<dbReference type="RefSeq" id="WP_113970398.1">
    <property type="nucleotide sequence ID" value="NZ_QNRJ01000012.1"/>
</dbReference>
<reference evidence="2 3" key="1">
    <citation type="submission" date="2018-06" db="EMBL/GenBank/DDBJ databases">
        <title>Freshwater and sediment microbial communities from various areas in North America, analyzing microbe dynamics in response to fracking.</title>
        <authorList>
            <person name="Lamendella R."/>
        </authorList>
    </citation>
    <scope>NUCLEOTIDE SEQUENCE [LARGE SCALE GENOMIC DNA]</scope>
    <source>
        <strain evidence="2 3">97B</strain>
    </source>
</reference>
<dbReference type="InterPro" id="IPR024078">
    <property type="entry name" value="LmbE-like_dom_sf"/>
</dbReference>
<dbReference type="Pfam" id="PF02585">
    <property type="entry name" value="PIG-L"/>
    <property type="match status" value="1"/>
</dbReference>
<evidence type="ECO:0000313" key="2">
    <source>
        <dbReference type="EMBL" id="RBP02751.1"/>
    </source>
</evidence>
<accession>A0A366EK26</accession>
<evidence type="ECO:0000313" key="3">
    <source>
        <dbReference type="Proteomes" id="UP000252118"/>
    </source>
</evidence>
<dbReference type="Gene3D" id="3.40.50.10320">
    <property type="entry name" value="LmbE-like"/>
    <property type="match status" value="1"/>
</dbReference>
<comment type="caution">
    <text evidence="2">The sequence shown here is derived from an EMBL/GenBank/DDBJ whole genome shotgun (WGS) entry which is preliminary data.</text>
</comment>
<sequence>MRAIYFSFILLISAFLGGCTLFEKEPETSVFYAPHADDETLSLGPSILRQIDKGNEVAVVLLSHGEASQSIKKINENLKEKNLPTISKQEFGDSRVKEFKKSVEELGVKPDNVYVYDLPDGEINEDEVMTIMKEMNERYPEARHHALSYHDPHRDHAASGAALKKMVEGGTIQSALYYLPVQEFENLDYDDTYPVPDDLTEEYRNSLDAYRIWEPGKGFYRIGYTSVESYFVKAGRYGESRWHR</sequence>
<dbReference type="GO" id="GO:0016811">
    <property type="term" value="F:hydrolase activity, acting on carbon-nitrogen (but not peptide) bonds, in linear amides"/>
    <property type="evidence" value="ECO:0007669"/>
    <property type="project" value="TreeGrafter"/>
</dbReference>
<dbReference type="Proteomes" id="UP000252118">
    <property type="component" value="Unassembled WGS sequence"/>
</dbReference>
<organism evidence="2 3">
    <name type="scientific">Rossellomorea aquimaris</name>
    <dbReference type="NCBI Taxonomy" id="189382"/>
    <lineage>
        <taxon>Bacteria</taxon>
        <taxon>Bacillati</taxon>
        <taxon>Bacillota</taxon>
        <taxon>Bacilli</taxon>
        <taxon>Bacillales</taxon>
        <taxon>Bacillaceae</taxon>
        <taxon>Rossellomorea</taxon>
    </lineage>
</organism>
<protein>
    <submittedName>
        <fullName evidence="2">GlcNAc-PI de-N-acetylase</fullName>
    </submittedName>
</protein>
<dbReference type="OrthoDB" id="1754135at2"/>
<dbReference type="InterPro" id="IPR003737">
    <property type="entry name" value="GlcNAc_PI_deacetylase-related"/>
</dbReference>
<dbReference type="PROSITE" id="PS51257">
    <property type="entry name" value="PROKAR_LIPOPROTEIN"/>
    <property type="match status" value="1"/>
</dbReference>
<comment type="cofactor">
    <cofactor evidence="1">
        <name>Zn(2+)</name>
        <dbReference type="ChEBI" id="CHEBI:29105"/>
    </cofactor>
</comment>
<dbReference type="PANTHER" id="PTHR12993:SF11">
    <property type="entry name" value="N-ACETYLGLUCOSAMINYL-PHOSPHATIDYLINOSITOL DE-N-ACETYLASE"/>
    <property type="match status" value="1"/>
</dbReference>
<evidence type="ECO:0000256" key="1">
    <source>
        <dbReference type="ARBA" id="ARBA00001947"/>
    </source>
</evidence>
<dbReference type="PANTHER" id="PTHR12993">
    <property type="entry name" value="N-ACETYLGLUCOSAMINYL-PHOSPHATIDYLINOSITOL DE-N-ACETYLASE-RELATED"/>
    <property type="match status" value="1"/>
</dbReference>
<proteinExistence type="predicted"/>
<name>A0A366EK26_9BACI</name>
<dbReference type="SUPFAM" id="SSF102588">
    <property type="entry name" value="LmbE-like"/>
    <property type="match status" value="1"/>
</dbReference>
<dbReference type="EMBL" id="QNRJ01000012">
    <property type="protein sequence ID" value="RBP02751.1"/>
    <property type="molecule type" value="Genomic_DNA"/>
</dbReference>